<dbReference type="EMBL" id="NIVC01002882">
    <property type="protein sequence ID" value="PAA54602.1"/>
    <property type="molecule type" value="Genomic_DNA"/>
</dbReference>
<evidence type="ECO:0000313" key="1">
    <source>
        <dbReference type="EMBL" id="PAA54602.1"/>
    </source>
</evidence>
<organism evidence="1 2">
    <name type="scientific">Macrostomum lignano</name>
    <dbReference type="NCBI Taxonomy" id="282301"/>
    <lineage>
        <taxon>Eukaryota</taxon>
        <taxon>Metazoa</taxon>
        <taxon>Spiralia</taxon>
        <taxon>Lophotrochozoa</taxon>
        <taxon>Platyhelminthes</taxon>
        <taxon>Rhabditophora</taxon>
        <taxon>Macrostomorpha</taxon>
        <taxon>Macrostomida</taxon>
        <taxon>Macrostomidae</taxon>
        <taxon>Macrostomum</taxon>
    </lineage>
</organism>
<comment type="caution">
    <text evidence="1">The sequence shown here is derived from an EMBL/GenBank/DDBJ whole genome shotgun (WGS) entry which is preliminary data.</text>
</comment>
<accession>A0A267E1P1</accession>
<reference evidence="1 2" key="1">
    <citation type="submission" date="2017-06" db="EMBL/GenBank/DDBJ databases">
        <title>A platform for efficient transgenesis in Macrostomum lignano, a flatworm model organism for stem cell research.</title>
        <authorList>
            <person name="Berezikov E."/>
        </authorList>
    </citation>
    <scope>NUCLEOTIDE SEQUENCE [LARGE SCALE GENOMIC DNA]</scope>
    <source>
        <strain evidence="1">DV1</strain>
        <tissue evidence="1">Whole organism</tissue>
    </source>
</reference>
<gene>
    <name evidence="1" type="ORF">BOX15_Mlig028464g1</name>
</gene>
<evidence type="ECO:0000313" key="2">
    <source>
        <dbReference type="Proteomes" id="UP000215902"/>
    </source>
</evidence>
<proteinExistence type="predicted"/>
<sequence length="95" mass="11315">MSSCCRCVGHQRCVRCVLMRKYIEWQSKALSRGMRTQCCYLHHEQDILADDGCCKRNCSVCNNNRSKYFYSGNQRNEYPNCCCYHFFPSKYRVND</sequence>
<protein>
    <submittedName>
        <fullName evidence="1">Uncharacterized protein</fullName>
    </submittedName>
</protein>
<keyword evidence="2" id="KW-1185">Reference proteome</keyword>
<dbReference type="Proteomes" id="UP000215902">
    <property type="component" value="Unassembled WGS sequence"/>
</dbReference>
<dbReference type="AlphaFoldDB" id="A0A267E1P1"/>
<name>A0A267E1P1_9PLAT</name>